<accession>A0A6A6IF98</accession>
<dbReference type="InterPro" id="IPR002818">
    <property type="entry name" value="DJ-1/PfpI"/>
</dbReference>
<dbReference type="Proteomes" id="UP000800094">
    <property type="component" value="Unassembled WGS sequence"/>
</dbReference>
<feature type="transmembrane region" description="Helical" evidence="1">
    <location>
        <begin position="20"/>
        <end position="42"/>
    </location>
</feature>
<keyword evidence="3" id="KW-0315">Glutamine amidotransferase</keyword>
<dbReference type="PANTHER" id="PTHR43130:SF15">
    <property type="entry name" value="THIJ_PFPI FAMILY PROTEIN (AFU_ORTHOLOGUE AFUA_5G14240)"/>
    <property type="match status" value="1"/>
</dbReference>
<dbReference type="GO" id="GO:0016740">
    <property type="term" value="F:transferase activity"/>
    <property type="evidence" value="ECO:0007669"/>
    <property type="project" value="UniProtKB-KW"/>
</dbReference>
<dbReference type="OrthoDB" id="543156at2759"/>
<evidence type="ECO:0000259" key="2">
    <source>
        <dbReference type="Pfam" id="PF01965"/>
    </source>
</evidence>
<keyword evidence="4" id="KW-1185">Reference proteome</keyword>
<keyword evidence="3" id="KW-0808">Transferase</keyword>
<dbReference type="InterPro" id="IPR052158">
    <property type="entry name" value="INH-QAR"/>
</dbReference>
<dbReference type="GeneID" id="54586637"/>
<evidence type="ECO:0000313" key="3">
    <source>
        <dbReference type="EMBL" id="KAF2249086.1"/>
    </source>
</evidence>
<dbReference type="SUPFAM" id="SSF52317">
    <property type="entry name" value="Class I glutamine amidotransferase-like"/>
    <property type="match status" value="1"/>
</dbReference>
<evidence type="ECO:0000256" key="1">
    <source>
        <dbReference type="SAM" id="Phobius"/>
    </source>
</evidence>
<dbReference type="Pfam" id="PF01965">
    <property type="entry name" value="DJ-1_PfpI"/>
    <property type="match status" value="1"/>
</dbReference>
<keyword evidence="1" id="KW-1133">Transmembrane helix</keyword>
<proteinExistence type="predicted"/>
<keyword evidence="1" id="KW-0812">Transmembrane</keyword>
<dbReference type="RefSeq" id="XP_033684090.1">
    <property type="nucleotide sequence ID" value="XM_033833307.1"/>
</dbReference>
<dbReference type="Gene3D" id="3.40.50.880">
    <property type="match status" value="1"/>
</dbReference>
<reference evidence="3" key="1">
    <citation type="journal article" date="2020" name="Stud. Mycol.">
        <title>101 Dothideomycetes genomes: a test case for predicting lifestyles and emergence of pathogens.</title>
        <authorList>
            <person name="Haridas S."/>
            <person name="Albert R."/>
            <person name="Binder M."/>
            <person name="Bloem J."/>
            <person name="Labutti K."/>
            <person name="Salamov A."/>
            <person name="Andreopoulos B."/>
            <person name="Baker S."/>
            <person name="Barry K."/>
            <person name="Bills G."/>
            <person name="Bluhm B."/>
            <person name="Cannon C."/>
            <person name="Castanera R."/>
            <person name="Culley D."/>
            <person name="Daum C."/>
            <person name="Ezra D."/>
            <person name="Gonzalez J."/>
            <person name="Henrissat B."/>
            <person name="Kuo A."/>
            <person name="Liang C."/>
            <person name="Lipzen A."/>
            <person name="Lutzoni F."/>
            <person name="Magnuson J."/>
            <person name="Mondo S."/>
            <person name="Nolan M."/>
            <person name="Ohm R."/>
            <person name="Pangilinan J."/>
            <person name="Park H.-J."/>
            <person name="Ramirez L."/>
            <person name="Alfaro M."/>
            <person name="Sun H."/>
            <person name="Tritt A."/>
            <person name="Yoshinaga Y."/>
            <person name="Zwiers L.-H."/>
            <person name="Turgeon B."/>
            <person name="Goodwin S."/>
            <person name="Spatafora J."/>
            <person name="Crous P."/>
            <person name="Grigoriev I."/>
        </authorList>
    </citation>
    <scope>NUCLEOTIDE SEQUENCE</scope>
    <source>
        <strain evidence="3">CBS 122368</strain>
    </source>
</reference>
<dbReference type="CDD" id="cd03139">
    <property type="entry name" value="GATase1_PfpI_2"/>
    <property type="match status" value="1"/>
</dbReference>
<dbReference type="AlphaFoldDB" id="A0A6A6IF98"/>
<protein>
    <submittedName>
        <fullName evidence="3">Class I glutamine amidotransferase-like protein</fullName>
    </submittedName>
</protein>
<sequence>MLQVMFPGFEPLDVFGPLEILFWMSYYYNITLSVVSFVKGPVNARPPSHNMRPGMPQGHTDIMLGPTTVATHTFADAPDLDLIIVPGGMGNVALEEANNTEMEAFLAARAPHASYILSVCTGSVTLARAGLLSGKRATTNKASWAWVTDPVVIWTSSGVAAGMDMMYAFMKHLYGTDNLDQVMNLIEYAPHLDPHWDPFSVVHKVPGADMNASLADCVVPVSNEADMRHGR</sequence>
<dbReference type="InterPro" id="IPR029062">
    <property type="entry name" value="Class_I_gatase-like"/>
</dbReference>
<evidence type="ECO:0000313" key="4">
    <source>
        <dbReference type="Proteomes" id="UP000800094"/>
    </source>
</evidence>
<organism evidence="3 4">
    <name type="scientific">Trematosphaeria pertusa</name>
    <dbReference type="NCBI Taxonomy" id="390896"/>
    <lineage>
        <taxon>Eukaryota</taxon>
        <taxon>Fungi</taxon>
        <taxon>Dikarya</taxon>
        <taxon>Ascomycota</taxon>
        <taxon>Pezizomycotina</taxon>
        <taxon>Dothideomycetes</taxon>
        <taxon>Pleosporomycetidae</taxon>
        <taxon>Pleosporales</taxon>
        <taxon>Massarineae</taxon>
        <taxon>Trematosphaeriaceae</taxon>
        <taxon>Trematosphaeria</taxon>
    </lineage>
</organism>
<feature type="domain" description="DJ-1/PfpI" evidence="2">
    <location>
        <begin position="58"/>
        <end position="143"/>
    </location>
</feature>
<gene>
    <name evidence="3" type="ORF">BU26DRAFT_564766</name>
</gene>
<dbReference type="PANTHER" id="PTHR43130">
    <property type="entry name" value="ARAC-FAMILY TRANSCRIPTIONAL REGULATOR"/>
    <property type="match status" value="1"/>
</dbReference>
<keyword evidence="1" id="KW-0472">Membrane</keyword>
<name>A0A6A6IF98_9PLEO</name>
<dbReference type="EMBL" id="ML987195">
    <property type="protein sequence ID" value="KAF2249086.1"/>
    <property type="molecule type" value="Genomic_DNA"/>
</dbReference>